<dbReference type="PANTHER" id="PTHR47506">
    <property type="entry name" value="TRANSCRIPTIONAL REGULATORY PROTEIN"/>
    <property type="match status" value="1"/>
</dbReference>
<dbReference type="GO" id="GO:0003677">
    <property type="term" value="F:DNA binding"/>
    <property type="evidence" value="ECO:0007669"/>
    <property type="project" value="UniProtKB-UniRule"/>
</dbReference>
<evidence type="ECO:0000256" key="2">
    <source>
        <dbReference type="ARBA" id="ARBA00023015"/>
    </source>
</evidence>
<dbReference type="EMBL" id="QDHA01000024">
    <property type="protein sequence ID" value="RCJ08372.1"/>
    <property type="molecule type" value="Genomic_DNA"/>
</dbReference>
<dbReference type="Proteomes" id="UP000253501">
    <property type="component" value="Unassembled WGS sequence"/>
</dbReference>
<evidence type="ECO:0000313" key="7">
    <source>
        <dbReference type="EMBL" id="RCJ08372.1"/>
    </source>
</evidence>
<dbReference type="InterPro" id="IPR009057">
    <property type="entry name" value="Homeodomain-like_sf"/>
</dbReference>
<keyword evidence="3 5" id="KW-0238">DNA-binding</keyword>
<dbReference type="Pfam" id="PF16925">
    <property type="entry name" value="TetR_C_13"/>
    <property type="match status" value="1"/>
</dbReference>
<evidence type="ECO:0000256" key="5">
    <source>
        <dbReference type="PROSITE-ProRule" id="PRU00335"/>
    </source>
</evidence>
<gene>
    <name evidence="7" type="ORF">DDK22_10675</name>
</gene>
<keyword evidence="2" id="KW-0805">Transcription regulation</keyword>
<dbReference type="InterPro" id="IPR023772">
    <property type="entry name" value="DNA-bd_HTH_TetR-type_CS"/>
</dbReference>
<comment type="caution">
    <text evidence="7">The sequence shown here is derived from an EMBL/GenBank/DDBJ whole genome shotgun (WGS) entry which is preliminary data.</text>
</comment>
<keyword evidence="1" id="KW-0678">Repressor</keyword>
<evidence type="ECO:0000259" key="6">
    <source>
        <dbReference type="PROSITE" id="PS50977"/>
    </source>
</evidence>
<dbReference type="Gene3D" id="1.10.10.60">
    <property type="entry name" value="Homeodomain-like"/>
    <property type="match status" value="1"/>
</dbReference>
<reference evidence="7 8" key="1">
    <citation type="submission" date="2018-04" db="EMBL/GenBank/DDBJ databases">
        <title>Cupriavidus necator CR12 genome sequencing and assembly.</title>
        <authorList>
            <person name="Ben Fekih I."/>
            <person name="Mazhar H.S."/>
            <person name="Bello S.K."/>
            <person name="Rensing C."/>
        </authorList>
    </citation>
    <scope>NUCLEOTIDE SEQUENCE [LARGE SCALE GENOMIC DNA]</scope>
    <source>
        <strain evidence="7 8">CR12</strain>
    </source>
</reference>
<dbReference type="AlphaFoldDB" id="A0A367PKD5"/>
<accession>A0A367PKD5</accession>
<dbReference type="PROSITE" id="PS01081">
    <property type="entry name" value="HTH_TETR_1"/>
    <property type="match status" value="1"/>
</dbReference>
<dbReference type="Gene3D" id="1.10.357.10">
    <property type="entry name" value="Tetracycline Repressor, domain 2"/>
    <property type="match status" value="1"/>
</dbReference>
<dbReference type="InterPro" id="IPR036271">
    <property type="entry name" value="Tet_transcr_reg_TetR-rel_C_sf"/>
</dbReference>
<evidence type="ECO:0000256" key="3">
    <source>
        <dbReference type="ARBA" id="ARBA00023125"/>
    </source>
</evidence>
<protein>
    <submittedName>
        <fullName evidence="7">TetR/AcrR family transcriptional regulator</fullName>
    </submittedName>
</protein>
<evidence type="ECO:0000256" key="4">
    <source>
        <dbReference type="ARBA" id="ARBA00023163"/>
    </source>
</evidence>
<keyword evidence="4" id="KW-0804">Transcription</keyword>
<dbReference type="SUPFAM" id="SSF46689">
    <property type="entry name" value="Homeodomain-like"/>
    <property type="match status" value="1"/>
</dbReference>
<dbReference type="InterPro" id="IPR011075">
    <property type="entry name" value="TetR_C"/>
</dbReference>
<proteinExistence type="predicted"/>
<feature type="domain" description="HTH tetR-type" evidence="6">
    <location>
        <begin position="17"/>
        <end position="77"/>
    </location>
</feature>
<feature type="DNA-binding region" description="H-T-H motif" evidence="5">
    <location>
        <begin position="40"/>
        <end position="59"/>
    </location>
</feature>
<evidence type="ECO:0000256" key="1">
    <source>
        <dbReference type="ARBA" id="ARBA00022491"/>
    </source>
</evidence>
<dbReference type="PROSITE" id="PS50977">
    <property type="entry name" value="HTH_TETR_2"/>
    <property type="match status" value="1"/>
</dbReference>
<name>A0A367PKD5_CUPNE</name>
<sequence>MKVTPASRTPKTGRPLSFDRDAVLEAAMLLFWRNGYEAASISDLTAAMGITPPSLYTAFGDKKRLFLEAVSRYLTRPGLDVQQFLPAAPSAREAIRHLLDSATVEQTRKGLPRGCMLMSAAVGSPAEGEVQEAVIALRGSVENALRERIERGIGDGELPVHTDAAALASFYLAILQGMSTQARDGASRKKLGALADAAMAAWPGRA</sequence>
<dbReference type="InterPro" id="IPR001647">
    <property type="entry name" value="HTH_TetR"/>
</dbReference>
<dbReference type="PRINTS" id="PR00455">
    <property type="entry name" value="HTHTETR"/>
</dbReference>
<dbReference type="PANTHER" id="PTHR47506:SF1">
    <property type="entry name" value="HTH-TYPE TRANSCRIPTIONAL REGULATOR YJDC"/>
    <property type="match status" value="1"/>
</dbReference>
<organism evidence="7 8">
    <name type="scientific">Cupriavidus necator</name>
    <name type="common">Alcaligenes eutrophus</name>
    <name type="synonym">Ralstonia eutropha</name>
    <dbReference type="NCBI Taxonomy" id="106590"/>
    <lineage>
        <taxon>Bacteria</taxon>
        <taxon>Pseudomonadati</taxon>
        <taxon>Pseudomonadota</taxon>
        <taxon>Betaproteobacteria</taxon>
        <taxon>Burkholderiales</taxon>
        <taxon>Burkholderiaceae</taxon>
        <taxon>Cupriavidus</taxon>
    </lineage>
</organism>
<dbReference type="SUPFAM" id="SSF48498">
    <property type="entry name" value="Tetracyclin repressor-like, C-terminal domain"/>
    <property type="match status" value="1"/>
</dbReference>
<evidence type="ECO:0000313" key="8">
    <source>
        <dbReference type="Proteomes" id="UP000253501"/>
    </source>
</evidence>
<dbReference type="Pfam" id="PF00440">
    <property type="entry name" value="TetR_N"/>
    <property type="match status" value="1"/>
</dbReference>